<name>A0A6P2DEA4_9BACT</name>
<evidence type="ECO:0000313" key="1">
    <source>
        <dbReference type="EMBL" id="VTR98858.1"/>
    </source>
</evidence>
<accession>A0A6P2DEA4</accession>
<proteinExistence type="predicted"/>
<gene>
    <name evidence="1" type="ORF">SOIL9_01340</name>
</gene>
<dbReference type="Proteomes" id="UP000464178">
    <property type="component" value="Chromosome"/>
</dbReference>
<evidence type="ECO:0000313" key="2">
    <source>
        <dbReference type="Proteomes" id="UP000464178"/>
    </source>
</evidence>
<reference evidence="1 2" key="1">
    <citation type="submission" date="2019-05" db="EMBL/GenBank/DDBJ databases">
        <authorList>
            <consortium name="Science for Life Laboratories"/>
        </authorList>
    </citation>
    <scope>NUCLEOTIDE SEQUENCE [LARGE SCALE GENOMIC DNA]</scope>
    <source>
        <strain evidence="1">Soil9</strain>
    </source>
</reference>
<keyword evidence="2" id="KW-1185">Reference proteome</keyword>
<sequence>MSATMTQTPGQEKKETTVKITVKSWDAMGKQFLKPMEVDAKRVEKDGKVLFSVSVKQAIGRGQPRTGSEITDADGTIYVVKKGSSNRDGEYSAFVEKKAVEKKP</sequence>
<dbReference type="KEGG" id="gms:SOIL9_01340"/>
<organism evidence="1 2">
    <name type="scientific">Gemmata massiliana</name>
    <dbReference type="NCBI Taxonomy" id="1210884"/>
    <lineage>
        <taxon>Bacteria</taxon>
        <taxon>Pseudomonadati</taxon>
        <taxon>Planctomycetota</taxon>
        <taxon>Planctomycetia</taxon>
        <taxon>Gemmatales</taxon>
        <taxon>Gemmataceae</taxon>
        <taxon>Gemmata</taxon>
    </lineage>
</organism>
<dbReference type="RefSeq" id="WP_162671718.1">
    <property type="nucleotide sequence ID" value="NZ_LR593886.1"/>
</dbReference>
<dbReference type="AlphaFoldDB" id="A0A6P2DEA4"/>
<protein>
    <submittedName>
        <fullName evidence="1">Uncharacterized protein</fullName>
    </submittedName>
</protein>
<dbReference type="EMBL" id="LR593886">
    <property type="protein sequence ID" value="VTR98858.1"/>
    <property type="molecule type" value="Genomic_DNA"/>
</dbReference>